<dbReference type="PANTHER" id="PTHR11439:SF483">
    <property type="entry name" value="PEPTIDE SYNTHASE GLIP-LIKE, PUTATIVE (AFU_ORTHOLOGUE AFUA_3G12920)-RELATED"/>
    <property type="match status" value="1"/>
</dbReference>
<feature type="domain" description="Reverse transcriptase Ty1/copia-type" evidence="2">
    <location>
        <begin position="528"/>
        <end position="608"/>
    </location>
</feature>
<evidence type="ECO:0000259" key="3">
    <source>
        <dbReference type="Pfam" id="PF25597"/>
    </source>
</evidence>
<feature type="compositionally biased region" description="Polar residues" evidence="1">
    <location>
        <begin position="847"/>
        <end position="861"/>
    </location>
</feature>
<feature type="compositionally biased region" description="Low complexity" evidence="1">
    <location>
        <begin position="811"/>
        <end position="823"/>
    </location>
</feature>
<dbReference type="InterPro" id="IPR057670">
    <property type="entry name" value="SH3_retrovirus"/>
</dbReference>
<dbReference type="EMBL" id="BKCJ010005155">
    <property type="protein sequence ID" value="GEU65190.1"/>
    <property type="molecule type" value="Genomic_DNA"/>
</dbReference>
<accession>A0A6L2LV77</accession>
<dbReference type="CDD" id="cd09272">
    <property type="entry name" value="RNase_HI_RT_Ty1"/>
    <property type="match status" value="1"/>
</dbReference>
<protein>
    <submittedName>
        <fullName evidence="4">Retrovirus-related Pol polyprotein from transposon TNT 1-94</fullName>
    </submittedName>
</protein>
<gene>
    <name evidence="4" type="ORF">Tci_037168</name>
</gene>
<evidence type="ECO:0000256" key="1">
    <source>
        <dbReference type="SAM" id="MobiDB-lite"/>
    </source>
</evidence>
<dbReference type="Pfam" id="PF07727">
    <property type="entry name" value="RVT_2"/>
    <property type="match status" value="1"/>
</dbReference>
<evidence type="ECO:0000259" key="2">
    <source>
        <dbReference type="Pfam" id="PF07727"/>
    </source>
</evidence>
<dbReference type="InterPro" id="IPR013103">
    <property type="entry name" value="RVT_2"/>
</dbReference>
<evidence type="ECO:0000313" key="4">
    <source>
        <dbReference type="EMBL" id="GEU65190.1"/>
    </source>
</evidence>
<organism evidence="4">
    <name type="scientific">Tanacetum cinerariifolium</name>
    <name type="common">Dalmatian daisy</name>
    <name type="synonym">Chrysanthemum cinerariifolium</name>
    <dbReference type="NCBI Taxonomy" id="118510"/>
    <lineage>
        <taxon>Eukaryota</taxon>
        <taxon>Viridiplantae</taxon>
        <taxon>Streptophyta</taxon>
        <taxon>Embryophyta</taxon>
        <taxon>Tracheophyta</taxon>
        <taxon>Spermatophyta</taxon>
        <taxon>Magnoliopsida</taxon>
        <taxon>eudicotyledons</taxon>
        <taxon>Gunneridae</taxon>
        <taxon>Pentapetalae</taxon>
        <taxon>asterids</taxon>
        <taxon>campanulids</taxon>
        <taxon>Asterales</taxon>
        <taxon>Asteraceae</taxon>
        <taxon>Asteroideae</taxon>
        <taxon>Anthemideae</taxon>
        <taxon>Anthemidinae</taxon>
        <taxon>Tanacetum</taxon>
    </lineage>
</organism>
<feature type="region of interest" description="Disordered" evidence="1">
    <location>
        <begin position="361"/>
        <end position="380"/>
    </location>
</feature>
<proteinExistence type="predicted"/>
<reference evidence="4" key="1">
    <citation type="journal article" date="2019" name="Sci. Rep.">
        <title>Draft genome of Tanacetum cinerariifolium, the natural source of mosquito coil.</title>
        <authorList>
            <person name="Yamashiro T."/>
            <person name="Shiraishi A."/>
            <person name="Satake H."/>
            <person name="Nakayama K."/>
        </authorList>
    </citation>
    <scope>NUCLEOTIDE SEQUENCE</scope>
</reference>
<dbReference type="PANTHER" id="PTHR11439">
    <property type="entry name" value="GAG-POL-RELATED RETROTRANSPOSON"/>
    <property type="match status" value="1"/>
</dbReference>
<feature type="region of interest" description="Disordered" evidence="1">
    <location>
        <begin position="784"/>
        <end position="891"/>
    </location>
</feature>
<dbReference type="AlphaFoldDB" id="A0A6L2LV77"/>
<dbReference type="Pfam" id="PF25597">
    <property type="entry name" value="SH3_retrovirus"/>
    <property type="match status" value="1"/>
</dbReference>
<feature type="domain" description="Retroviral polymerase SH3-like" evidence="3">
    <location>
        <begin position="275"/>
        <end position="328"/>
    </location>
</feature>
<sequence>MGVGLGAEMGVETCALGAEIGTKVGSLSLLNHSVNPWDCIVVLINQCASLAPVNEVKCSIDTRYGQARGGQLNFAPLLKVENFTNGKKKDFQDSPDDEKDTRSSQEYINDLEEEYQARALLSKSKRFLKKGTQSSAVPKQLTKLNVTNVDKEEVSSDDNKMVEVKVLMALAEDNDAVGKEGARNGEWVKISMRKSATDYDSADVSSICSTPLPPLKKLDGAEPISGPKTIKSILKSKSTFKAKTLKYVKINEPSSAPAKGNKSSSALKVNSAPAVYIHKHKDYLGNFDEKADDGYFLGYSLVSKAFRVFNTRKQQTEETYHNTFDERTDAIKFSKPSVDNINIAESERYPLDEYIHHYEPSQKYQENDNPPEHSNHNNDSPIIENIINAEAVQDFKPTSSPVEDALAQNTIPIQNIPSSYIPSTISLVAQDRWSQDKHIELANIIGDPGAGMLTRAMAKTLSAALAHECLFVDFLSEEEPKKVSESLKYLGWVDAMQDELNQFARNKVWTLVRAPYGKTIIGSKWQEGIDYDETFAPFAILEAIKIFLAFATYMNFIVYQMDVKSAFLNGKLKEEYVKQPPGFESSEFPNYVCKLDKALYGLKQAPRACFDLKGYSDSDYAGCNIDRKSSSGACQLLGGKLVCWSAKKQQSVAMSSAEAEYVAAAGCCANILWIKSQLTSYDIIYEKVEIIDGTDYSVSRRNTGGLDQISNKDATIMYCLANGIYFSLLEYMAPKYVNESLTINPTQVFSVNNWTLKQNQPEEPPFTEHMLAVCNTYVPNVSKAPNPSFNVERVPQGTKPGAKPRHKKHSTSSTQPFVSSSETTKGGSFKRPTGYKIGHLKRKKDSSSAMDSNPSQTSASTLVVAEMHKEDQEAAGGLTSLGVTSEEGIHP</sequence>
<comment type="caution">
    <text evidence="4">The sequence shown here is derived from an EMBL/GenBank/DDBJ whole genome shotgun (WGS) entry which is preliminary data.</text>
</comment>
<name>A0A6L2LV77_TANCI</name>